<dbReference type="InParanoid" id="C5DNE4"/>
<dbReference type="FunFam" id="3.20.20.70:FF:000199">
    <property type="entry name" value="Phosphoribosylanthranilate isomerase"/>
    <property type="match status" value="1"/>
</dbReference>
<dbReference type="OMA" id="FHGDESP"/>
<dbReference type="Pfam" id="PF00697">
    <property type="entry name" value="PRAI"/>
    <property type="match status" value="1"/>
</dbReference>
<dbReference type="GO" id="GO:0000162">
    <property type="term" value="P:L-tryptophan biosynthetic process"/>
    <property type="evidence" value="ECO:0007669"/>
    <property type="project" value="UniProtKB-UniPathway"/>
</dbReference>
<dbReference type="HAMAP" id="MF_00135">
    <property type="entry name" value="PRAI"/>
    <property type="match status" value="1"/>
</dbReference>
<comment type="catalytic activity">
    <reaction evidence="1">
        <text>N-(5-phospho-beta-D-ribosyl)anthranilate = 1-(2-carboxyphenylamino)-1-deoxy-D-ribulose 5-phosphate</text>
        <dbReference type="Rhea" id="RHEA:21540"/>
        <dbReference type="ChEBI" id="CHEBI:18277"/>
        <dbReference type="ChEBI" id="CHEBI:58613"/>
        <dbReference type="EC" id="5.3.1.24"/>
    </reaction>
</comment>
<dbReference type="SUPFAM" id="SSF51366">
    <property type="entry name" value="Ribulose-phoshate binding barrel"/>
    <property type="match status" value="1"/>
</dbReference>
<evidence type="ECO:0000256" key="2">
    <source>
        <dbReference type="ARBA" id="ARBA00004664"/>
    </source>
</evidence>
<dbReference type="EMBL" id="CU928171">
    <property type="protein sequence ID" value="CAR25305.1"/>
    <property type="molecule type" value="Genomic_DNA"/>
</dbReference>
<dbReference type="UniPathway" id="UPA00035">
    <property type="reaction ID" value="UER00042"/>
</dbReference>
<comment type="pathway">
    <text evidence="2">Amino-acid biosynthesis; L-tryptophan biosynthesis; L-tryptophan from chorismate: step 3/5.</text>
</comment>
<evidence type="ECO:0000256" key="6">
    <source>
        <dbReference type="ARBA" id="ARBA00022605"/>
    </source>
</evidence>
<gene>
    <name evidence="11" type="ordered locus">KLTH0G16280g</name>
</gene>
<evidence type="ECO:0000313" key="12">
    <source>
        <dbReference type="Proteomes" id="UP000002036"/>
    </source>
</evidence>
<keyword evidence="12" id="KW-1185">Reference proteome</keyword>
<evidence type="ECO:0000256" key="8">
    <source>
        <dbReference type="ARBA" id="ARBA00023141"/>
    </source>
</evidence>
<evidence type="ECO:0000313" key="11">
    <source>
        <dbReference type="EMBL" id="CAR25305.1"/>
    </source>
</evidence>
<dbReference type="Gene3D" id="3.20.20.70">
    <property type="entry name" value="Aldolase class I"/>
    <property type="match status" value="1"/>
</dbReference>
<evidence type="ECO:0000256" key="9">
    <source>
        <dbReference type="ARBA" id="ARBA00023235"/>
    </source>
</evidence>
<feature type="domain" description="N-(5'phosphoribosyl) anthranilate isomerase (PRAI)" evidence="10">
    <location>
        <begin position="30"/>
        <end position="235"/>
    </location>
</feature>
<name>C5DNE4_LACTC</name>
<dbReference type="HOGENOM" id="CLU_076364_1_0_1"/>
<proteinExistence type="inferred from homology"/>
<evidence type="ECO:0000256" key="7">
    <source>
        <dbReference type="ARBA" id="ARBA00022822"/>
    </source>
</evidence>
<dbReference type="AlphaFoldDB" id="C5DNE4"/>
<comment type="similarity">
    <text evidence="3">Belongs to the TrpF family.</text>
</comment>
<dbReference type="InterPro" id="IPR044643">
    <property type="entry name" value="TrpF_fam"/>
</dbReference>
<dbReference type="InterPro" id="IPR001240">
    <property type="entry name" value="PRAI_dom"/>
</dbReference>
<dbReference type="InterPro" id="IPR011060">
    <property type="entry name" value="RibuloseP-bd_barrel"/>
</dbReference>
<dbReference type="FunCoup" id="C5DNE4">
    <property type="interactions" value="176"/>
</dbReference>
<evidence type="ECO:0000256" key="4">
    <source>
        <dbReference type="ARBA" id="ARBA00012572"/>
    </source>
</evidence>
<dbReference type="STRING" id="559295.C5DNE4"/>
<dbReference type="InterPro" id="IPR013785">
    <property type="entry name" value="Aldolase_TIM"/>
</dbReference>
<dbReference type="CDD" id="cd00405">
    <property type="entry name" value="PRAI"/>
    <property type="match status" value="1"/>
</dbReference>
<dbReference type="GeneID" id="8294028"/>
<dbReference type="Proteomes" id="UP000002036">
    <property type="component" value="Chromosome G"/>
</dbReference>
<keyword evidence="8" id="KW-0057">Aromatic amino acid biosynthesis</keyword>
<reference evidence="11 12" key="1">
    <citation type="journal article" date="2009" name="Genome Res.">
        <title>Comparative genomics of protoploid Saccharomycetaceae.</title>
        <authorList>
            <consortium name="The Genolevures Consortium"/>
            <person name="Souciet J.-L."/>
            <person name="Dujon B."/>
            <person name="Gaillardin C."/>
            <person name="Johnston M."/>
            <person name="Baret P.V."/>
            <person name="Cliften P."/>
            <person name="Sherman D.J."/>
            <person name="Weissenbach J."/>
            <person name="Westhof E."/>
            <person name="Wincker P."/>
            <person name="Jubin C."/>
            <person name="Poulain J."/>
            <person name="Barbe V."/>
            <person name="Segurens B."/>
            <person name="Artiguenave F."/>
            <person name="Anthouard V."/>
            <person name="Vacherie B."/>
            <person name="Val M.-E."/>
            <person name="Fulton R.S."/>
            <person name="Minx P."/>
            <person name="Wilson R."/>
            <person name="Durrens P."/>
            <person name="Jean G."/>
            <person name="Marck C."/>
            <person name="Martin T."/>
            <person name="Nikolski M."/>
            <person name="Rolland T."/>
            <person name="Seret M.-L."/>
            <person name="Casaregola S."/>
            <person name="Despons L."/>
            <person name="Fairhead C."/>
            <person name="Fischer G."/>
            <person name="Lafontaine I."/>
            <person name="Leh V."/>
            <person name="Lemaire M."/>
            <person name="de Montigny J."/>
            <person name="Neuveglise C."/>
            <person name="Thierry A."/>
            <person name="Blanc-Lenfle I."/>
            <person name="Bleykasten C."/>
            <person name="Diffels J."/>
            <person name="Fritsch E."/>
            <person name="Frangeul L."/>
            <person name="Goeffon A."/>
            <person name="Jauniaux N."/>
            <person name="Kachouri-Lafond R."/>
            <person name="Payen C."/>
            <person name="Potier S."/>
            <person name="Pribylova L."/>
            <person name="Ozanne C."/>
            <person name="Richard G.-F."/>
            <person name="Sacerdot C."/>
            <person name="Straub M.-L."/>
            <person name="Talla E."/>
        </authorList>
    </citation>
    <scope>NUCLEOTIDE SEQUENCE [LARGE SCALE GENOMIC DNA]</scope>
    <source>
        <strain evidence="12">ATCC 56472 / CBS 6340 / NRRL Y-8284</strain>
    </source>
</reference>
<dbReference type="eggNOG" id="KOG4202">
    <property type="taxonomic scope" value="Eukaryota"/>
</dbReference>
<dbReference type="PANTHER" id="PTHR42894">
    <property type="entry name" value="N-(5'-PHOSPHORIBOSYL)ANTHRANILATE ISOMERASE"/>
    <property type="match status" value="1"/>
</dbReference>
<evidence type="ECO:0000259" key="10">
    <source>
        <dbReference type="Pfam" id="PF00697"/>
    </source>
</evidence>
<dbReference type="EC" id="5.3.1.24" evidence="4"/>
<accession>C5DNE4</accession>
<dbReference type="KEGG" id="lth:KLTH0G16280g"/>
<evidence type="ECO:0000256" key="3">
    <source>
        <dbReference type="ARBA" id="ARBA00007571"/>
    </source>
</evidence>
<dbReference type="PANTHER" id="PTHR42894:SF1">
    <property type="entry name" value="N-(5'-PHOSPHORIBOSYL)ANTHRANILATE ISOMERASE"/>
    <property type="match status" value="1"/>
</dbReference>
<dbReference type="OrthoDB" id="524799at2759"/>
<evidence type="ECO:0000256" key="1">
    <source>
        <dbReference type="ARBA" id="ARBA00001164"/>
    </source>
</evidence>
<organism evidence="11 12">
    <name type="scientific">Lachancea thermotolerans (strain ATCC 56472 / CBS 6340 / NRRL Y-8284)</name>
    <name type="common">Yeast</name>
    <name type="synonym">Kluyveromyces thermotolerans</name>
    <dbReference type="NCBI Taxonomy" id="559295"/>
    <lineage>
        <taxon>Eukaryota</taxon>
        <taxon>Fungi</taxon>
        <taxon>Dikarya</taxon>
        <taxon>Ascomycota</taxon>
        <taxon>Saccharomycotina</taxon>
        <taxon>Saccharomycetes</taxon>
        <taxon>Saccharomycetales</taxon>
        <taxon>Saccharomycetaceae</taxon>
        <taxon>Lachancea</taxon>
    </lineage>
</organism>
<keyword evidence="7" id="KW-0822">Tryptophan biosynthesis</keyword>
<keyword evidence="6" id="KW-0028">Amino-acid biosynthesis</keyword>
<evidence type="ECO:0000256" key="5">
    <source>
        <dbReference type="ARBA" id="ARBA00022272"/>
    </source>
</evidence>
<dbReference type="RefSeq" id="XP_002555742.1">
    <property type="nucleotide sequence ID" value="XM_002555696.1"/>
</dbReference>
<protein>
    <recommendedName>
        <fullName evidence="5">N-(5'-phosphoribosyl)anthranilate isomerase</fullName>
        <ecNumber evidence="4">5.3.1.24</ecNumber>
    </recommendedName>
</protein>
<keyword evidence="9" id="KW-0413">Isomerase</keyword>
<dbReference type="GO" id="GO:0004640">
    <property type="term" value="F:phosphoribosylanthranilate isomerase activity"/>
    <property type="evidence" value="ECO:0007669"/>
    <property type="project" value="UniProtKB-EC"/>
</dbReference>
<sequence>MMKLTKTKGRLASLPSKLMAFWKDADILTKICGIQSAEAAKVAIDAGASLIGIICVPNRKRTVCPVVAKEISRVVREARQGRQDQGKSGPFLVGVFRNQSISEVRSLKDDYGLDIVQLHGNENWKEYKRELEGTPLIKRFIFPNDCADVLEQSESSGMECLPLFDSEAGGTGEKLDWDAIGSWSKSSGARFILAGGLGPENVRKACELPGVMGVDVSGGVETQGNKDADKIRTFLAEAR</sequence>